<gene>
    <name evidence="3" type="ORF">L195_g006206</name>
</gene>
<dbReference type="Pfam" id="PF14244">
    <property type="entry name" value="Retrotran_gag_3"/>
    <property type="match status" value="1"/>
</dbReference>
<protein>
    <recommendedName>
        <fullName evidence="2">Retrotransposon Copia-like N-terminal domain-containing protein</fullName>
    </recommendedName>
</protein>
<evidence type="ECO:0000256" key="1">
    <source>
        <dbReference type="SAM" id="Phobius"/>
    </source>
</evidence>
<organism evidence="3 4">
    <name type="scientific">Trifolium pratense</name>
    <name type="common">Red clover</name>
    <dbReference type="NCBI Taxonomy" id="57577"/>
    <lineage>
        <taxon>Eukaryota</taxon>
        <taxon>Viridiplantae</taxon>
        <taxon>Streptophyta</taxon>
        <taxon>Embryophyta</taxon>
        <taxon>Tracheophyta</taxon>
        <taxon>Spermatophyta</taxon>
        <taxon>Magnoliopsida</taxon>
        <taxon>eudicotyledons</taxon>
        <taxon>Gunneridae</taxon>
        <taxon>Pentapetalae</taxon>
        <taxon>rosids</taxon>
        <taxon>fabids</taxon>
        <taxon>Fabales</taxon>
        <taxon>Fabaceae</taxon>
        <taxon>Papilionoideae</taxon>
        <taxon>50 kb inversion clade</taxon>
        <taxon>NPAAA clade</taxon>
        <taxon>Hologalegina</taxon>
        <taxon>IRL clade</taxon>
        <taxon>Trifolieae</taxon>
        <taxon>Trifolium</taxon>
    </lineage>
</organism>
<proteinExistence type="predicted"/>
<dbReference type="EMBL" id="ASHM01003284">
    <property type="protein sequence ID" value="PNY09652.1"/>
    <property type="molecule type" value="Genomic_DNA"/>
</dbReference>
<dbReference type="InterPro" id="IPR029472">
    <property type="entry name" value="Copia-like_N"/>
</dbReference>
<keyword evidence="1" id="KW-0472">Membrane</keyword>
<evidence type="ECO:0000259" key="2">
    <source>
        <dbReference type="Pfam" id="PF14244"/>
    </source>
</evidence>
<dbReference type="AlphaFoldDB" id="A0A2K3P2Y4"/>
<keyword evidence="1" id="KW-0812">Transmembrane</keyword>
<evidence type="ECO:0000313" key="4">
    <source>
        <dbReference type="Proteomes" id="UP000236291"/>
    </source>
</evidence>
<dbReference type="Proteomes" id="UP000236291">
    <property type="component" value="Unassembled WGS sequence"/>
</dbReference>
<feature type="transmembrane region" description="Helical" evidence="1">
    <location>
        <begin position="122"/>
        <end position="143"/>
    </location>
</feature>
<reference evidence="3 4" key="1">
    <citation type="journal article" date="2014" name="Am. J. Bot.">
        <title>Genome assembly and annotation for red clover (Trifolium pratense; Fabaceae).</title>
        <authorList>
            <person name="Istvanek J."/>
            <person name="Jaros M."/>
            <person name="Krenek A."/>
            <person name="Repkova J."/>
        </authorList>
    </citation>
    <scope>NUCLEOTIDE SEQUENCE [LARGE SCALE GENOMIC DNA]</scope>
    <source>
        <strain evidence="4">cv. Tatra</strain>
        <tissue evidence="3">Young leaves</tissue>
    </source>
</reference>
<feature type="transmembrane region" description="Helical" evidence="1">
    <location>
        <begin position="155"/>
        <end position="175"/>
    </location>
</feature>
<keyword evidence="1" id="KW-1133">Transmembrane helix</keyword>
<sequence>MPPRVSPVIPPATNTDSVFYVHPREGPNSVVVTPCLNGSNYLAWSISMRRALGARNKLLSLMDQCLFQSLQEHPNVNKDQYDHGSKDLSVIHSGHSPHEPSSSKITGFADNFVNKNIFAMRFLLIATHFLFIITIVLITISPYPHPTHHHHHHHAAIIICISWILAICTVIVFACRCRSR</sequence>
<feature type="domain" description="Retrotransposon Copia-like N-terminal" evidence="2">
    <location>
        <begin position="22"/>
        <end position="58"/>
    </location>
</feature>
<evidence type="ECO:0000313" key="3">
    <source>
        <dbReference type="EMBL" id="PNY09652.1"/>
    </source>
</evidence>
<reference evidence="3 4" key="2">
    <citation type="journal article" date="2017" name="Front. Plant Sci.">
        <title>Gene Classification and Mining of Molecular Markers Useful in Red Clover (Trifolium pratense) Breeding.</title>
        <authorList>
            <person name="Istvanek J."/>
            <person name="Dluhosova J."/>
            <person name="Dluhos P."/>
            <person name="Patkova L."/>
            <person name="Nedelnik J."/>
            <person name="Repkova J."/>
        </authorList>
    </citation>
    <scope>NUCLEOTIDE SEQUENCE [LARGE SCALE GENOMIC DNA]</scope>
    <source>
        <strain evidence="4">cv. Tatra</strain>
        <tissue evidence="3">Young leaves</tissue>
    </source>
</reference>
<comment type="caution">
    <text evidence="3">The sequence shown here is derived from an EMBL/GenBank/DDBJ whole genome shotgun (WGS) entry which is preliminary data.</text>
</comment>
<name>A0A2K3P2Y4_TRIPR</name>
<accession>A0A2K3P2Y4</accession>